<keyword evidence="4" id="KW-1185">Reference proteome</keyword>
<dbReference type="InterPro" id="IPR036236">
    <property type="entry name" value="Znf_C2H2_sf"/>
</dbReference>
<feature type="compositionally biased region" description="Acidic residues" evidence="1">
    <location>
        <begin position="101"/>
        <end position="110"/>
    </location>
</feature>
<sequence>MSTATASNPAQAPDSDLYDPDDVYPRNSPLPEPRRPTLQLSPSPAPTLSSPSISPSSSTGNKRSNRWRRAGPIQGDAVLIGHLDDYRHPAAAYETGPWTSEIEDAEDPEFREDSMSLRGASPGGQWADEGKDRRGSSKANGGEPGTHRMASDSPAEEDMGAFDLKSLESLAAGALAAVTEPQPEPDAGPTPPVTENDVVGGKARPAPASAMAIHTRRAGPRNNERNPPPAIPSPYSPHSMYSPREPGATPSSLKMDMRSPTASIHSSSHSEGLPPIQLNSPRYETNGQTLPSIRSQLGDIPQLASNHVAGNGMRGSPHGFPGSPPAMQRLPSLHSHLGSPPMPPAEAYRDPLSPGHPLAPPTLSPVYYYPPANGLHRPHEYASNSPEASHQSGSPPTATGLDRMSIDGMTIQTVGSYACKVPGCTAQPFQTQYLLNSHANVHSSARPHYCPVPGCPRGEGGKGFKRKNEMIRHGLVHESPGYICPFCPDRDHRYPRPDNLQRHVRVHHVDKDKDDPQLRDVLAQRPDGPSRGRRRRGGPG</sequence>
<feature type="compositionally biased region" description="Polar residues" evidence="1">
    <location>
        <begin position="382"/>
        <end position="397"/>
    </location>
</feature>
<feature type="compositionally biased region" description="Low complexity" evidence="1">
    <location>
        <begin position="36"/>
        <end position="59"/>
    </location>
</feature>
<feature type="region of interest" description="Disordered" evidence="1">
    <location>
        <begin position="1"/>
        <end position="73"/>
    </location>
</feature>
<feature type="region of interest" description="Disordered" evidence="1">
    <location>
        <begin position="508"/>
        <end position="540"/>
    </location>
</feature>
<dbReference type="SMART" id="SM00355">
    <property type="entry name" value="ZnF_C2H2"/>
    <property type="match status" value="3"/>
</dbReference>
<dbReference type="EMBL" id="MU854394">
    <property type="protein sequence ID" value="KAK4039690.1"/>
    <property type="molecule type" value="Genomic_DNA"/>
</dbReference>
<feature type="compositionally biased region" description="Basic residues" evidence="1">
    <location>
        <begin position="531"/>
        <end position="540"/>
    </location>
</feature>
<organism evidence="3 4">
    <name type="scientific">Parachaetomium inaequale</name>
    <dbReference type="NCBI Taxonomy" id="2588326"/>
    <lineage>
        <taxon>Eukaryota</taxon>
        <taxon>Fungi</taxon>
        <taxon>Dikarya</taxon>
        <taxon>Ascomycota</taxon>
        <taxon>Pezizomycotina</taxon>
        <taxon>Sordariomycetes</taxon>
        <taxon>Sordariomycetidae</taxon>
        <taxon>Sordariales</taxon>
        <taxon>Chaetomiaceae</taxon>
        <taxon>Parachaetomium</taxon>
    </lineage>
</organism>
<feature type="compositionally biased region" description="Pro residues" evidence="1">
    <location>
        <begin position="226"/>
        <end position="235"/>
    </location>
</feature>
<evidence type="ECO:0000259" key="2">
    <source>
        <dbReference type="SMART" id="SM00355"/>
    </source>
</evidence>
<dbReference type="PANTHER" id="PTHR46179:SF19">
    <property type="entry name" value="C2H2 FINGER DOMAIN TRANSCRIPTION FACTOR (EUROFUNG)-RELATED"/>
    <property type="match status" value="1"/>
</dbReference>
<feature type="region of interest" description="Disordered" evidence="1">
    <location>
        <begin position="377"/>
        <end position="403"/>
    </location>
</feature>
<feature type="domain" description="C2H2-type" evidence="2">
    <location>
        <begin position="448"/>
        <end position="477"/>
    </location>
</feature>
<reference evidence="4" key="1">
    <citation type="journal article" date="2023" name="Mol. Phylogenet. Evol.">
        <title>Genome-scale phylogeny and comparative genomics of the fungal order Sordariales.</title>
        <authorList>
            <person name="Hensen N."/>
            <person name="Bonometti L."/>
            <person name="Westerberg I."/>
            <person name="Brannstrom I.O."/>
            <person name="Guillou S."/>
            <person name="Cros-Aarteil S."/>
            <person name="Calhoun S."/>
            <person name="Haridas S."/>
            <person name="Kuo A."/>
            <person name="Mondo S."/>
            <person name="Pangilinan J."/>
            <person name="Riley R."/>
            <person name="LaButti K."/>
            <person name="Andreopoulos B."/>
            <person name="Lipzen A."/>
            <person name="Chen C."/>
            <person name="Yan M."/>
            <person name="Daum C."/>
            <person name="Ng V."/>
            <person name="Clum A."/>
            <person name="Steindorff A."/>
            <person name="Ohm R.A."/>
            <person name="Martin F."/>
            <person name="Silar P."/>
            <person name="Natvig D.O."/>
            <person name="Lalanne C."/>
            <person name="Gautier V."/>
            <person name="Ament-Velasquez S.L."/>
            <person name="Kruys A."/>
            <person name="Hutchinson M.I."/>
            <person name="Powell A.J."/>
            <person name="Barry K."/>
            <person name="Miller A.N."/>
            <person name="Grigoriev I.V."/>
            <person name="Debuchy R."/>
            <person name="Gladieux P."/>
            <person name="Hiltunen Thoren M."/>
            <person name="Johannesson H."/>
        </authorList>
    </citation>
    <scope>NUCLEOTIDE SEQUENCE [LARGE SCALE GENOMIC DNA]</scope>
    <source>
        <strain evidence="4">CBS 284.82</strain>
    </source>
</reference>
<proteinExistence type="predicted"/>
<name>A0AAN6PGQ1_9PEZI</name>
<protein>
    <submittedName>
        <fullName evidence="3">Metallothionein expression activator</fullName>
    </submittedName>
</protein>
<feature type="compositionally biased region" description="Low complexity" evidence="1">
    <location>
        <begin position="167"/>
        <end position="177"/>
    </location>
</feature>
<feature type="compositionally biased region" description="Basic and acidic residues" evidence="1">
    <location>
        <begin position="508"/>
        <end position="518"/>
    </location>
</feature>
<feature type="domain" description="C2H2-type" evidence="2">
    <location>
        <begin position="417"/>
        <end position="442"/>
    </location>
</feature>
<feature type="compositionally biased region" description="Polar residues" evidence="1">
    <location>
        <begin position="277"/>
        <end position="286"/>
    </location>
</feature>
<gene>
    <name evidence="3" type="ORF">C8A01DRAFT_46874</name>
</gene>
<dbReference type="InterPro" id="IPR013087">
    <property type="entry name" value="Znf_C2H2_type"/>
</dbReference>
<dbReference type="GO" id="GO:0006357">
    <property type="term" value="P:regulation of transcription by RNA polymerase II"/>
    <property type="evidence" value="ECO:0007669"/>
    <property type="project" value="TreeGrafter"/>
</dbReference>
<dbReference type="InterPro" id="IPR051061">
    <property type="entry name" value="Zinc_finger_trans_reg"/>
</dbReference>
<dbReference type="PANTHER" id="PTHR46179">
    <property type="entry name" value="ZINC FINGER PROTEIN"/>
    <property type="match status" value="1"/>
</dbReference>
<dbReference type="GO" id="GO:0005634">
    <property type="term" value="C:nucleus"/>
    <property type="evidence" value="ECO:0007669"/>
    <property type="project" value="TreeGrafter"/>
</dbReference>
<dbReference type="Gene3D" id="3.30.160.60">
    <property type="entry name" value="Classic Zinc Finger"/>
    <property type="match status" value="1"/>
</dbReference>
<evidence type="ECO:0000313" key="4">
    <source>
        <dbReference type="Proteomes" id="UP001303115"/>
    </source>
</evidence>
<dbReference type="Proteomes" id="UP001303115">
    <property type="component" value="Unassembled WGS sequence"/>
</dbReference>
<dbReference type="SUPFAM" id="SSF57667">
    <property type="entry name" value="beta-beta-alpha zinc fingers"/>
    <property type="match status" value="1"/>
</dbReference>
<feature type="compositionally biased region" description="Pro residues" evidence="1">
    <location>
        <begin position="182"/>
        <end position="192"/>
    </location>
</feature>
<accession>A0AAN6PGQ1</accession>
<feature type="region of interest" description="Disordered" evidence="1">
    <location>
        <begin position="92"/>
        <end position="286"/>
    </location>
</feature>
<evidence type="ECO:0000256" key="1">
    <source>
        <dbReference type="SAM" id="MobiDB-lite"/>
    </source>
</evidence>
<dbReference type="AlphaFoldDB" id="A0AAN6PGQ1"/>
<evidence type="ECO:0000313" key="3">
    <source>
        <dbReference type="EMBL" id="KAK4039690.1"/>
    </source>
</evidence>
<feature type="domain" description="C2H2-type" evidence="2">
    <location>
        <begin position="482"/>
        <end position="507"/>
    </location>
</feature>
<feature type="compositionally biased region" description="Polar residues" evidence="1">
    <location>
        <begin position="1"/>
        <end position="10"/>
    </location>
</feature>
<comment type="caution">
    <text evidence="3">The sequence shown here is derived from an EMBL/GenBank/DDBJ whole genome shotgun (WGS) entry which is preliminary data.</text>
</comment>